<dbReference type="Proteomes" id="UP001595583">
    <property type="component" value="Unassembled WGS sequence"/>
</dbReference>
<dbReference type="EMBL" id="JBHRTK010000003">
    <property type="protein sequence ID" value="MFC3205250.1"/>
    <property type="molecule type" value="Genomic_DNA"/>
</dbReference>
<reference evidence="3" key="1">
    <citation type="journal article" date="2019" name="Int. J. Syst. Evol. Microbiol.">
        <title>The Global Catalogue of Microorganisms (GCM) 10K type strain sequencing project: providing services to taxonomists for standard genome sequencing and annotation.</title>
        <authorList>
            <consortium name="The Broad Institute Genomics Platform"/>
            <consortium name="The Broad Institute Genome Sequencing Center for Infectious Disease"/>
            <person name="Wu L."/>
            <person name="Ma J."/>
        </authorList>
    </citation>
    <scope>NUCLEOTIDE SEQUENCE [LARGE SCALE GENOMIC DNA]</scope>
    <source>
        <strain evidence="3">KCTC 52165</strain>
    </source>
</reference>
<dbReference type="RefSeq" id="WP_378218543.1">
    <property type="nucleotide sequence ID" value="NZ_JBHRTK010000003.1"/>
</dbReference>
<feature type="signal peptide" evidence="1">
    <location>
        <begin position="1"/>
        <end position="23"/>
    </location>
</feature>
<keyword evidence="1" id="KW-0732">Signal</keyword>
<dbReference type="InterPro" id="IPR038696">
    <property type="entry name" value="IalB_sf"/>
</dbReference>
<gene>
    <name evidence="2" type="ORF">ACFOHJ_03420</name>
</gene>
<proteinExistence type="predicted"/>
<name>A0ABV7K5C0_9HYPH</name>
<protein>
    <submittedName>
        <fullName evidence="2">Invasion associated locus B family protein</fullName>
    </submittedName>
</protein>
<accession>A0ABV7K5C0</accession>
<evidence type="ECO:0000313" key="3">
    <source>
        <dbReference type="Proteomes" id="UP001595583"/>
    </source>
</evidence>
<keyword evidence="3" id="KW-1185">Reference proteome</keyword>
<dbReference type="Gene3D" id="2.60.40.1880">
    <property type="entry name" value="Invasion associated locus B (IalB) protein"/>
    <property type="match status" value="1"/>
</dbReference>
<comment type="caution">
    <text evidence="2">The sequence shown here is derived from an EMBL/GenBank/DDBJ whole genome shotgun (WGS) entry which is preliminary data.</text>
</comment>
<dbReference type="InterPro" id="IPR010642">
    <property type="entry name" value="Invasion_prot_B"/>
</dbReference>
<organism evidence="2 3">
    <name type="scientific">Aquamicrobium soli</name>
    <dbReference type="NCBI Taxonomy" id="1811518"/>
    <lineage>
        <taxon>Bacteria</taxon>
        <taxon>Pseudomonadati</taxon>
        <taxon>Pseudomonadota</taxon>
        <taxon>Alphaproteobacteria</taxon>
        <taxon>Hyphomicrobiales</taxon>
        <taxon>Phyllobacteriaceae</taxon>
        <taxon>Aquamicrobium</taxon>
    </lineage>
</organism>
<dbReference type="Pfam" id="PF06776">
    <property type="entry name" value="IalB"/>
    <property type="match status" value="1"/>
</dbReference>
<evidence type="ECO:0000256" key="1">
    <source>
        <dbReference type="SAM" id="SignalP"/>
    </source>
</evidence>
<feature type="chain" id="PRO_5047381146" evidence="1">
    <location>
        <begin position="24"/>
        <end position="189"/>
    </location>
</feature>
<sequence>MTFRKALPVLVLGAIGMLGPQTAAALAQTKPAVAASSPQLPGGASALSETHGDWTVNCRIANAIKLCSLSHQQFNQANGQRLLAIELMTKTAQDTTGTLALPFGLALAKGVGLKIDDRKLEGALGFSTCLAAGCMVPVAFDAKTLEALKAGTVLKIEGTASDTGQPIEFTTSLTGFSSALARTAQLSAD</sequence>
<evidence type="ECO:0000313" key="2">
    <source>
        <dbReference type="EMBL" id="MFC3205250.1"/>
    </source>
</evidence>